<sequence length="454" mass="51462">MQERSHILKLEPVSVNPSFVKGEEVFYFWDKDSSSVIAGTLKVDIKGFFLYWAADKIGGLAPCSDKILDISIIWDTRTGINAKTPKDRSLRDRANFGSSHSLEDETVTICYGTDLVNVRFLSFICGSKDVAKIWCDGLLKVAYNLLALHGSVEMFLRKEHARLCFIHSNNQSGYMPVSFLVNNFASHKEDKRQVEQALKSAEVSMKKKQYLTSNELVDFLNKVQRDPRRDEILYPYANKQNTLSIIHQYEPSIPHKTRELLSHEGLLCYLINEECLPAKLDLCDMTKPLAHYFINSSHNTYLTGNQVLSKSSSEMYRQALLSGCRCVELDFWDGKPINKLIVVHGHTRVKEILAKHAIDAIAESAFKTSEYPVILSFENHCSKSNQGKIAKYCRKSFGGMLLDGVIDGYPLEPGFPLPSPSLLKRKIIIKIKRKLISLQNLISLMEVKKAVMTM</sequence>
<keyword evidence="1" id="KW-0378">Hydrolase</keyword>
<comment type="catalytic activity">
    <reaction evidence="1">
        <text>a 1,2-diacyl-sn-glycero-3-phospho-(1D-myo-inositol-4,5-bisphosphate) + H2O = 1D-myo-inositol 1,4,5-trisphosphate + a 1,2-diacyl-sn-glycerol + H(+)</text>
        <dbReference type="Rhea" id="RHEA:33179"/>
        <dbReference type="ChEBI" id="CHEBI:15377"/>
        <dbReference type="ChEBI" id="CHEBI:15378"/>
        <dbReference type="ChEBI" id="CHEBI:17815"/>
        <dbReference type="ChEBI" id="CHEBI:58456"/>
        <dbReference type="ChEBI" id="CHEBI:203600"/>
        <dbReference type="EC" id="3.1.4.11"/>
    </reaction>
</comment>
<evidence type="ECO:0000256" key="1">
    <source>
        <dbReference type="RuleBase" id="RU361133"/>
    </source>
</evidence>
<dbReference type="GO" id="GO:0007186">
    <property type="term" value="P:G protein-coupled receptor signaling pathway"/>
    <property type="evidence" value="ECO:0007669"/>
    <property type="project" value="TreeGrafter"/>
</dbReference>
<keyword evidence="1" id="KW-0443">Lipid metabolism</keyword>
<keyword evidence="4" id="KW-1185">Reference proteome</keyword>
<dbReference type="GO" id="GO:0005737">
    <property type="term" value="C:cytoplasm"/>
    <property type="evidence" value="ECO:0007669"/>
    <property type="project" value="TreeGrafter"/>
</dbReference>
<comment type="caution">
    <text evidence="3">The sequence shown here is derived from an EMBL/GenBank/DDBJ whole genome shotgun (WGS) entry which is preliminary data.</text>
</comment>
<dbReference type="EC" id="3.1.4.11" evidence="1"/>
<dbReference type="Proteomes" id="UP001187531">
    <property type="component" value="Unassembled WGS sequence"/>
</dbReference>
<dbReference type="InterPro" id="IPR037862">
    <property type="entry name" value="PLC-beta_PH"/>
</dbReference>
<dbReference type="Gene3D" id="2.30.29.240">
    <property type="match status" value="1"/>
</dbReference>
<evidence type="ECO:0000313" key="4">
    <source>
        <dbReference type="Proteomes" id="UP001187531"/>
    </source>
</evidence>
<dbReference type="SUPFAM" id="SSF50729">
    <property type="entry name" value="PH domain-like"/>
    <property type="match status" value="1"/>
</dbReference>
<feature type="domain" description="Phosphatidylinositol-specific phospholipase C X" evidence="2">
    <location>
        <begin position="283"/>
        <end position="432"/>
    </location>
</feature>
<dbReference type="SMART" id="SM00148">
    <property type="entry name" value="PLCXc"/>
    <property type="match status" value="1"/>
</dbReference>
<organism evidence="3 4">
    <name type="scientific">Artemia franciscana</name>
    <name type="common">Brine shrimp</name>
    <name type="synonym">Artemia sanfranciscana</name>
    <dbReference type="NCBI Taxonomy" id="6661"/>
    <lineage>
        <taxon>Eukaryota</taxon>
        <taxon>Metazoa</taxon>
        <taxon>Ecdysozoa</taxon>
        <taxon>Arthropoda</taxon>
        <taxon>Crustacea</taxon>
        <taxon>Branchiopoda</taxon>
        <taxon>Anostraca</taxon>
        <taxon>Artemiidae</taxon>
        <taxon>Artemia</taxon>
    </lineage>
</organism>
<dbReference type="InterPro" id="IPR011992">
    <property type="entry name" value="EF-hand-dom_pair"/>
</dbReference>
<reference evidence="3" key="1">
    <citation type="submission" date="2023-07" db="EMBL/GenBank/DDBJ databases">
        <title>Chromosome-level genome assembly of Artemia franciscana.</title>
        <authorList>
            <person name="Jo E."/>
        </authorList>
    </citation>
    <scope>NUCLEOTIDE SEQUENCE</scope>
    <source>
        <tissue evidence="3">Whole body</tissue>
    </source>
</reference>
<dbReference type="GO" id="GO:0016042">
    <property type="term" value="P:lipid catabolic process"/>
    <property type="evidence" value="ECO:0007669"/>
    <property type="project" value="UniProtKB-KW"/>
</dbReference>
<dbReference type="CDD" id="cd13361">
    <property type="entry name" value="PH_PLC_beta"/>
    <property type="match status" value="1"/>
</dbReference>
<dbReference type="InterPro" id="IPR015359">
    <property type="entry name" value="PLC_EF-hand-like"/>
</dbReference>
<dbReference type="PRINTS" id="PR00390">
    <property type="entry name" value="PHPHLIPASEC"/>
</dbReference>
<name>A0AA88L7G9_ARTSF</name>
<dbReference type="GO" id="GO:0051209">
    <property type="term" value="P:release of sequestered calcium ion into cytosol"/>
    <property type="evidence" value="ECO:0007669"/>
    <property type="project" value="TreeGrafter"/>
</dbReference>
<gene>
    <name evidence="3" type="ORF">QYM36_010406</name>
</gene>
<dbReference type="GO" id="GO:0004435">
    <property type="term" value="F:phosphatidylinositol-4,5-bisphosphate phospholipase C activity"/>
    <property type="evidence" value="ECO:0007669"/>
    <property type="project" value="UniProtKB-EC"/>
</dbReference>
<dbReference type="PANTHER" id="PTHR10336:SF149">
    <property type="entry name" value="1-PHOSPHATIDYLINOSITOL 4,5-BISPHOSPHATE PHOSPHODIESTERASE CLASSES I AND II"/>
    <property type="match status" value="1"/>
</dbReference>
<dbReference type="PROSITE" id="PS50007">
    <property type="entry name" value="PIPLC_X_DOMAIN"/>
    <property type="match status" value="1"/>
</dbReference>
<dbReference type="Pfam" id="PF17787">
    <property type="entry name" value="PH_14"/>
    <property type="match status" value="1"/>
</dbReference>
<protein>
    <recommendedName>
        <fullName evidence="1">Phosphoinositide phospholipase C</fullName>
        <ecNumber evidence="1">3.1.4.11</ecNumber>
    </recommendedName>
</protein>
<dbReference type="InterPro" id="IPR001192">
    <property type="entry name" value="PI-PLC_fam"/>
</dbReference>
<dbReference type="GO" id="GO:0046488">
    <property type="term" value="P:phosphatidylinositol metabolic process"/>
    <property type="evidence" value="ECO:0007669"/>
    <property type="project" value="TreeGrafter"/>
</dbReference>
<dbReference type="AlphaFoldDB" id="A0AA88L7G9"/>
<proteinExistence type="predicted"/>
<dbReference type="Pfam" id="PF00388">
    <property type="entry name" value="PI-PLC-X"/>
    <property type="match status" value="1"/>
</dbReference>
<dbReference type="PANTHER" id="PTHR10336">
    <property type="entry name" value="PHOSPHOINOSITIDE-SPECIFIC PHOSPHOLIPASE C FAMILY PROTEIN"/>
    <property type="match status" value="1"/>
</dbReference>
<keyword evidence="1" id="KW-0442">Lipid degradation</keyword>
<dbReference type="SUPFAM" id="SSF51695">
    <property type="entry name" value="PLC-like phosphodiesterases"/>
    <property type="match status" value="1"/>
</dbReference>
<accession>A0AA88L7G9</accession>
<dbReference type="SUPFAM" id="SSF47473">
    <property type="entry name" value="EF-hand"/>
    <property type="match status" value="1"/>
</dbReference>
<dbReference type="EMBL" id="JAVRJZ010000012">
    <property type="protein sequence ID" value="KAK2715829.1"/>
    <property type="molecule type" value="Genomic_DNA"/>
</dbReference>
<dbReference type="InterPro" id="IPR017946">
    <property type="entry name" value="PLC-like_Pdiesterase_TIM-brl"/>
</dbReference>
<evidence type="ECO:0000313" key="3">
    <source>
        <dbReference type="EMBL" id="KAK2715829.1"/>
    </source>
</evidence>
<dbReference type="Pfam" id="PF09279">
    <property type="entry name" value="EF-hand_like"/>
    <property type="match status" value="1"/>
</dbReference>
<dbReference type="InterPro" id="IPR000909">
    <property type="entry name" value="PLipase_C_PInositol-sp_X_dom"/>
</dbReference>
<dbReference type="GO" id="GO:0048015">
    <property type="term" value="P:phosphatidylinositol-mediated signaling"/>
    <property type="evidence" value="ECO:0007669"/>
    <property type="project" value="TreeGrafter"/>
</dbReference>
<evidence type="ECO:0000259" key="2">
    <source>
        <dbReference type="SMART" id="SM00148"/>
    </source>
</evidence>
<dbReference type="Gene3D" id="3.20.20.190">
    <property type="entry name" value="Phosphatidylinositol (PI) phosphodiesterase"/>
    <property type="match status" value="1"/>
</dbReference>